<dbReference type="InterPro" id="IPR024766">
    <property type="entry name" value="Znf_RING_H2"/>
</dbReference>
<evidence type="ECO:0000256" key="1">
    <source>
        <dbReference type="ARBA" id="ARBA00004906"/>
    </source>
</evidence>
<keyword evidence="3 6" id="KW-0863">Zinc-finger</keyword>
<comment type="pathway">
    <text evidence="1">Protein modification; protein ubiquitination.</text>
</comment>
<evidence type="ECO:0000313" key="8">
    <source>
        <dbReference type="EMBL" id="KZT76123.1"/>
    </source>
</evidence>
<keyword evidence="4" id="KW-0833">Ubl conjugation pathway</keyword>
<keyword evidence="9" id="KW-1185">Reference proteome</keyword>
<dbReference type="EMBL" id="KV151597">
    <property type="protein sequence ID" value="KZT76123.1"/>
    <property type="molecule type" value="Genomic_DNA"/>
</dbReference>
<feature type="domain" description="RING-type" evidence="7">
    <location>
        <begin position="51"/>
        <end position="91"/>
    </location>
</feature>
<dbReference type="InterPro" id="IPR013083">
    <property type="entry name" value="Znf_RING/FYVE/PHD"/>
</dbReference>
<evidence type="ECO:0000256" key="4">
    <source>
        <dbReference type="ARBA" id="ARBA00022786"/>
    </source>
</evidence>
<proteinExistence type="predicted"/>
<dbReference type="Gene3D" id="3.30.40.10">
    <property type="entry name" value="Zinc/RING finger domain, C3HC4 (zinc finger)"/>
    <property type="match status" value="1"/>
</dbReference>
<keyword evidence="5" id="KW-0862">Zinc</keyword>
<dbReference type="AlphaFoldDB" id="A0A2Z6ZZ85"/>
<keyword evidence="2" id="KW-0479">Metal-binding</keyword>
<dbReference type="OrthoDB" id="4348522at2759"/>
<evidence type="ECO:0000256" key="3">
    <source>
        <dbReference type="ARBA" id="ARBA00022771"/>
    </source>
</evidence>
<accession>A0A2Z6ZZ85</accession>
<evidence type="ECO:0000256" key="6">
    <source>
        <dbReference type="PROSITE-ProRule" id="PRU00175"/>
    </source>
</evidence>
<reference evidence="8 9" key="1">
    <citation type="journal article" date="2015" name="Proc. Natl. Acad. Sci. U.S.A.">
        <title>The resurrection genome of Boea hygrometrica: A blueprint for survival of dehydration.</title>
        <authorList>
            <person name="Xiao L."/>
            <person name="Yang G."/>
            <person name="Zhang L."/>
            <person name="Yang X."/>
            <person name="Zhao S."/>
            <person name="Ji Z."/>
            <person name="Zhou Q."/>
            <person name="Hu M."/>
            <person name="Wang Y."/>
            <person name="Chen M."/>
            <person name="Xu Y."/>
            <person name="Jin H."/>
            <person name="Xiao X."/>
            <person name="Hu G."/>
            <person name="Bao F."/>
            <person name="Hu Y."/>
            <person name="Wan P."/>
            <person name="Li L."/>
            <person name="Deng X."/>
            <person name="Kuang T."/>
            <person name="Xiang C."/>
            <person name="Zhu J.K."/>
            <person name="Oliver M.J."/>
            <person name="He Y."/>
        </authorList>
    </citation>
    <scope>NUCLEOTIDE SEQUENCE [LARGE SCALE GENOMIC DNA]</scope>
    <source>
        <strain evidence="9">cv. XS01</strain>
    </source>
</reference>
<dbReference type="PROSITE" id="PS50089">
    <property type="entry name" value="ZF_RING_2"/>
    <property type="match status" value="1"/>
</dbReference>
<organism evidence="8 9">
    <name type="scientific">Dorcoceras hygrometricum</name>
    <dbReference type="NCBI Taxonomy" id="472368"/>
    <lineage>
        <taxon>Eukaryota</taxon>
        <taxon>Viridiplantae</taxon>
        <taxon>Streptophyta</taxon>
        <taxon>Embryophyta</taxon>
        <taxon>Tracheophyta</taxon>
        <taxon>Spermatophyta</taxon>
        <taxon>Magnoliopsida</taxon>
        <taxon>eudicotyledons</taxon>
        <taxon>Gunneridae</taxon>
        <taxon>Pentapetalae</taxon>
        <taxon>asterids</taxon>
        <taxon>lamiids</taxon>
        <taxon>Lamiales</taxon>
        <taxon>Gesneriaceae</taxon>
        <taxon>Didymocarpoideae</taxon>
        <taxon>Trichosporeae</taxon>
        <taxon>Loxocarpinae</taxon>
        <taxon>Dorcoceras</taxon>
    </lineage>
</organism>
<dbReference type="GO" id="GO:0008270">
    <property type="term" value="F:zinc ion binding"/>
    <property type="evidence" value="ECO:0007669"/>
    <property type="project" value="UniProtKB-KW"/>
</dbReference>
<sequence length="96" mass="11270">MNQDYTYFKFFDCIAREDFTISSASYVSRRVCEGNPHVLEEFDYSKCDKICVVCGKDEHNERIAGLKCGHGYYVYCMQDWLHNWNICPLCKFDALA</sequence>
<evidence type="ECO:0000256" key="5">
    <source>
        <dbReference type="ARBA" id="ARBA00022833"/>
    </source>
</evidence>
<protein>
    <recommendedName>
        <fullName evidence="7">RING-type domain-containing protein</fullName>
    </recommendedName>
</protein>
<dbReference type="Pfam" id="PF12678">
    <property type="entry name" value="zf-rbx1"/>
    <property type="match status" value="1"/>
</dbReference>
<evidence type="ECO:0000313" key="9">
    <source>
        <dbReference type="Proteomes" id="UP000250235"/>
    </source>
</evidence>
<dbReference type="Proteomes" id="UP000250235">
    <property type="component" value="Unassembled WGS sequence"/>
</dbReference>
<dbReference type="SUPFAM" id="SSF57850">
    <property type="entry name" value="RING/U-box"/>
    <property type="match status" value="1"/>
</dbReference>
<dbReference type="InterPro" id="IPR001841">
    <property type="entry name" value="Znf_RING"/>
</dbReference>
<evidence type="ECO:0000256" key="2">
    <source>
        <dbReference type="ARBA" id="ARBA00022723"/>
    </source>
</evidence>
<gene>
    <name evidence="8" type="ORF">F511_46854</name>
</gene>
<evidence type="ECO:0000259" key="7">
    <source>
        <dbReference type="PROSITE" id="PS50089"/>
    </source>
</evidence>
<name>A0A2Z6ZZ85_9LAMI</name>